<evidence type="ECO:0000256" key="13">
    <source>
        <dbReference type="ARBA" id="ARBA00048150"/>
    </source>
</evidence>
<comment type="catalytic activity">
    <reaction evidence="13">
        <text>[thioredoxin]-disulfide + 2 reduced [2Fe-2S]-[ferredoxin] + 2 H(+) = [thioredoxin]-dithiol + 2 oxidized [2Fe-2S]-[ferredoxin]</text>
        <dbReference type="Rhea" id="RHEA:42336"/>
        <dbReference type="Rhea" id="RHEA-COMP:10000"/>
        <dbReference type="Rhea" id="RHEA-COMP:10001"/>
        <dbReference type="Rhea" id="RHEA-COMP:10698"/>
        <dbReference type="Rhea" id="RHEA-COMP:10700"/>
        <dbReference type="ChEBI" id="CHEBI:15378"/>
        <dbReference type="ChEBI" id="CHEBI:29950"/>
        <dbReference type="ChEBI" id="CHEBI:33737"/>
        <dbReference type="ChEBI" id="CHEBI:33738"/>
        <dbReference type="ChEBI" id="CHEBI:50058"/>
        <dbReference type="EC" id="1.8.7.2"/>
    </reaction>
</comment>
<dbReference type="InterPro" id="IPR024934">
    <property type="entry name" value="Rubredoxin-like_dom"/>
</dbReference>
<dbReference type="InterPro" id="IPR004209">
    <property type="entry name" value="FTR_bsu"/>
</dbReference>
<dbReference type="PANTHER" id="PTHR35113:SF1">
    <property type="entry name" value="FERREDOXIN-THIOREDOXIN REDUCTASE CATALYTIC CHAIN, CHLOROPLASTIC"/>
    <property type="match status" value="1"/>
</dbReference>
<dbReference type="GO" id="GO:0005506">
    <property type="term" value="F:iron ion binding"/>
    <property type="evidence" value="ECO:0007669"/>
    <property type="project" value="InterPro"/>
</dbReference>
<dbReference type="AlphaFoldDB" id="A0A937XF90"/>
<dbReference type="SUPFAM" id="SSF57802">
    <property type="entry name" value="Rubredoxin-like"/>
    <property type="match status" value="1"/>
</dbReference>
<dbReference type="InterPro" id="IPR036644">
    <property type="entry name" value="FTR_bsu_sf"/>
</dbReference>
<evidence type="ECO:0000256" key="8">
    <source>
        <dbReference type="ARBA" id="ARBA00023004"/>
    </source>
</evidence>
<dbReference type="PANTHER" id="PTHR35113">
    <property type="entry name" value="FERREDOXIN-THIOREDOXIN REDUCTASE CATALYTIC CHAIN, CHLOROPLASTIC"/>
    <property type="match status" value="1"/>
</dbReference>
<evidence type="ECO:0000256" key="6">
    <source>
        <dbReference type="ARBA" id="ARBA00022723"/>
    </source>
</evidence>
<evidence type="ECO:0000256" key="3">
    <source>
        <dbReference type="ARBA" id="ARBA00007941"/>
    </source>
</evidence>
<evidence type="ECO:0000256" key="10">
    <source>
        <dbReference type="ARBA" id="ARBA00023157"/>
    </source>
</evidence>
<dbReference type="GO" id="GO:0016730">
    <property type="term" value="F:oxidoreductase activity, acting on iron-sulfur proteins as donors"/>
    <property type="evidence" value="ECO:0007669"/>
    <property type="project" value="InterPro"/>
</dbReference>
<dbReference type="Proteomes" id="UP000779900">
    <property type="component" value="Unassembled WGS sequence"/>
</dbReference>
<evidence type="ECO:0000256" key="4">
    <source>
        <dbReference type="ARBA" id="ARBA00012358"/>
    </source>
</evidence>
<dbReference type="PROSITE" id="PS50903">
    <property type="entry name" value="RUBREDOXIN_LIKE"/>
    <property type="match status" value="1"/>
</dbReference>
<comment type="function">
    <text evidence="2">Catalytic subunit of the ferredoxin-thioredoxin reductase (FTR), which catalyzes the two-electron reduction of thioredoxins by the electrons provided by reduced ferredoxin.</text>
</comment>
<dbReference type="Gene3D" id="3.90.460.10">
    <property type="entry name" value="Ferredoxin thioredoxin reductase catalytic beta subunit"/>
    <property type="match status" value="1"/>
</dbReference>
<organism evidence="15 16">
    <name type="scientific">candidate division WOR-3 bacterium</name>
    <dbReference type="NCBI Taxonomy" id="2052148"/>
    <lineage>
        <taxon>Bacteria</taxon>
        <taxon>Bacteria division WOR-3</taxon>
    </lineage>
</organism>
<dbReference type="InterPro" id="IPR048574">
    <property type="entry name" value="RUBY_RBDX"/>
</dbReference>
<name>A0A937XF90_UNCW3</name>
<evidence type="ECO:0000259" key="14">
    <source>
        <dbReference type="PROSITE" id="PS50903"/>
    </source>
</evidence>
<proteinExistence type="inferred from homology"/>
<keyword evidence="9" id="KW-0411">Iron-sulfur</keyword>
<comment type="subunit">
    <text evidence="11">Heterodimer of subunit A (variable subunit) and subunit B (catalytic subunit). Heterodimeric FTR forms a complex with ferredoxin and thioredoxin.</text>
</comment>
<keyword evidence="10" id="KW-1015">Disulfide bond</keyword>
<evidence type="ECO:0000256" key="12">
    <source>
        <dbReference type="ARBA" id="ARBA00030295"/>
    </source>
</evidence>
<dbReference type="SUPFAM" id="SSF57662">
    <property type="entry name" value="Ferredoxin thioredoxin reductase (FTR), catalytic beta chain"/>
    <property type="match status" value="1"/>
</dbReference>
<dbReference type="Pfam" id="PF02943">
    <property type="entry name" value="FeThRed_B"/>
    <property type="match status" value="1"/>
</dbReference>
<dbReference type="GO" id="GO:0051539">
    <property type="term" value="F:4 iron, 4 sulfur cluster binding"/>
    <property type="evidence" value="ECO:0007669"/>
    <property type="project" value="UniProtKB-KW"/>
</dbReference>
<evidence type="ECO:0000313" key="16">
    <source>
        <dbReference type="Proteomes" id="UP000779900"/>
    </source>
</evidence>
<keyword evidence="5" id="KW-0004">4Fe-4S</keyword>
<keyword evidence="7" id="KW-0560">Oxidoreductase</keyword>
<evidence type="ECO:0000256" key="7">
    <source>
        <dbReference type="ARBA" id="ARBA00023002"/>
    </source>
</evidence>
<comment type="similarity">
    <text evidence="3">Belongs to the ferredoxin thioredoxin reductase beta subunit family.</text>
</comment>
<evidence type="ECO:0000256" key="2">
    <source>
        <dbReference type="ARBA" id="ARBA00003945"/>
    </source>
</evidence>
<dbReference type="EMBL" id="VGIR01000076">
    <property type="protein sequence ID" value="MBM3332328.1"/>
    <property type="molecule type" value="Genomic_DNA"/>
</dbReference>
<keyword evidence="8" id="KW-0408">Iron</keyword>
<comment type="cofactor">
    <cofactor evidence="1">
        <name>[4Fe-4S] cluster</name>
        <dbReference type="ChEBI" id="CHEBI:49883"/>
    </cofactor>
</comment>
<reference evidence="15" key="1">
    <citation type="submission" date="2019-03" db="EMBL/GenBank/DDBJ databases">
        <title>Lake Tanganyika Metagenome-Assembled Genomes (MAGs).</title>
        <authorList>
            <person name="Tran P."/>
        </authorList>
    </citation>
    <scope>NUCLEOTIDE SEQUENCE</scope>
    <source>
        <strain evidence="15">K_DeepCast_150m_m2_040</strain>
    </source>
</reference>
<dbReference type="Gene3D" id="2.20.28.10">
    <property type="match status" value="1"/>
</dbReference>
<comment type="caution">
    <text evidence="15">The sequence shown here is derived from an EMBL/GenBank/DDBJ whole genome shotgun (WGS) entry which is preliminary data.</text>
</comment>
<gene>
    <name evidence="15" type="ORF">FJY68_10870</name>
</gene>
<sequence>MSAEEHFSDEVLKTYERLKLDAAAGGYQLNPDRNFVLRLVQGLLENQKRHGYWCCPCRLAFGEQDKDVDVICPCYYRDSDLEEFGACYCALYVSDAWIEGKMKHGSIPERRPAKFMRGGFSETPAPSSSPSTSSLPLPVWRCKVCGYLCARPEPPGKCPVCKAGKDRFERFM</sequence>
<evidence type="ECO:0000256" key="9">
    <source>
        <dbReference type="ARBA" id="ARBA00023014"/>
    </source>
</evidence>
<dbReference type="EC" id="1.8.7.2" evidence="4"/>
<evidence type="ECO:0000256" key="11">
    <source>
        <dbReference type="ARBA" id="ARBA00026011"/>
    </source>
</evidence>
<feature type="domain" description="Rubredoxin-like" evidence="14">
    <location>
        <begin position="137"/>
        <end position="171"/>
    </location>
</feature>
<keyword evidence="6" id="KW-0479">Metal-binding</keyword>
<evidence type="ECO:0000256" key="1">
    <source>
        <dbReference type="ARBA" id="ARBA00001966"/>
    </source>
</evidence>
<accession>A0A937XF90</accession>
<evidence type="ECO:0000313" key="15">
    <source>
        <dbReference type="EMBL" id="MBM3332328.1"/>
    </source>
</evidence>
<dbReference type="Pfam" id="PF21349">
    <property type="entry name" value="RUBY_RBDX"/>
    <property type="match status" value="1"/>
</dbReference>
<protein>
    <recommendedName>
        <fullName evidence="4">ferredoxin:thioredoxin reductase</fullName>
        <ecNumber evidence="4">1.8.7.2</ecNumber>
    </recommendedName>
    <alternativeName>
        <fullName evidence="12">Ferredoxin-thioredoxin reductase subunit B</fullName>
    </alternativeName>
</protein>
<evidence type="ECO:0000256" key="5">
    <source>
        <dbReference type="ARBA" id="ARBA00022485"/>
    </source>
</evidence>